<organism evidence="1 2">
    <name type="scientific">Anaplasma phagocytophilum str. Norway variant2</name>
    <dbReference type="NCBI Taxonomy" id="1392507"/>
    <lineage>
        <taxon>Bacteria</taxon>
        <taxon>Pseudomonadati</taxon>
        <taxon>Pseudomonadota</taxon>
        <taxon>Alphaproteobacteria</taxon>
        <taxon>Rickettsiales</taxon>
        <taxon>Anaplasmataceae</taxon>
        <taxon>Anaplasma</taxon>
        <taxon>phagocytophilum group</taxon>
    </lineage>
</organism>
<protein>
    <submittedName>
        <fullName evidence="1">Uncharacterized protein</fullName>
    </submittedName>
</protein>
<evidence type="ECO:0000313" key="1">
    <source>
        <dbReference type="EMBL" id="ANC34592.1"/>
    </source>
</evidence>
<dbReference type="RefSeq" id="WP_044143428.1">
    <property type="nucleotide sequence ID" value="NZ_CP015376.1"/>
</dbReference>
<gene>
    <name evidence="1" type="ORF">P029_04620</name>
</gene>
<reference evidence="1 2" key="1">
    <citation type="journal article" date="2013" name="Pathogens">
        <title>An Emerging Tick-Borne Disease of Humans Is Caused by a Subset of Strains with Conserved Genome Structure.</title>
        <authorList>
            <person name="Barbet A.F."/>
            <person name="Al-Khedery B."/>
            <person name="Stuen S."/>
            <person name="Granquist E.G."/>
            <person name="Felsheim R.F."/>
            <person name="Munderloh U.G."/>
        </authorList>
    </citation>
    <scope>NUCLEOTIDE SEQUENCE [LARGE SCALE GENOMIC DNA]</scope>
    <source>
        <strain evidence="1 2">Norway variant2</strain>
    </source>
</reference>
<sequence length="60" mass="6512">MACSALSSEARVTLGNYWMTALTPISGAITASAAIDLEDRNLYPFRSVITRDNRSAFMLA</sequence>
<dbReference type="AlphaFoldDB" id="A0A168HHF4"/>
<reference evidence="1 2" key="2">
    <citation type="journal article" date="2014" name="Pathogens">
        <title>Comparative Genomics Identifies a Potential Marker of Human-Virulent Anaplasma phagocytophilum.</title>
        <authorList>
            <person name="Al-Khedery B."/>
            <person name="Barbet A.F."/>
        </authorList>
    </citation>
    <scope>NUCLEOTIDE SEQUENCE [LARGE SCALE GENOMIC DNA]</scope>
    <source>
        <strain evidence="1 2">Norway variant2</strain>
    </source>
</reference>
<dbReference type="EMBL" id="CP015376">
    <property type="protein sequence ID" value="ANC34592.1"/>
    <property type="molecule type" value="Genomic_DNA"/>
</dbReference>
<proteinExistence type="predicted"/>
<accession>A0A168HHF4</accession>
<name>A0A168HHF4_ANAPH</name>
<dbReference type="Proteomes" id="UP000053801">
    <property type="component" value="Chromosome"/>
</dbReference>
<evidence type="ECO:0000313" key="2">
    <source>
        <dbReference type="Proteomes" id="UP000053801"/>
    </source>
</evidence>